<reference evidence="2 3" key="1">
    <citation type="journal article" date="2012" name="J. Bacteriol.">
        <title>Genome Sequence of Fibrella aestuarina BUZ 2T, a Filamentous Marine Bacterium.</title>
        <authorList>
            <person name="Filippini M."/>
            <person name="Qi W."/>
            <person name="Blom J."/>
            <person name="Goesmann A."/>
            <person name="Smits T.H."/>
            <person name="Bagheri H.C."/>
        </authorList>
    </citation>
    <scope>NUCLEOTIDE SEQUENCE [LARGE SCALE GENOMIC DNA]</scope>
    <source>
        <strain evidence="3">BUZ 2T</strain>
    </source>
</reference>
<dbReference type="Proteomes" id="UP000011058">
    <property type="component" value="Chromosome"/>
</dbReference>
<keyword evidence="3" id="KW-1185">Reference proteome</keyword>
<dbReference type="KEGG" id="fae:FAES_0641"/>
<protein>
    <submittedName>
        <fullName evidence="2">Uncharacterized protein</fullName>
    </submittedName>
</protein>
<dbReference type="EMBL" id="HE796683">
    <property type="protein sequence ID" value="CCG98652.1"/>
    <property type="molecule type" value="Genomic_DNA"/>
</dbReference>
<accession>I0K3E9</accession>
<dbReference type="AlphaFoldDB" id="I0K3E9"/>
<evidence type="ECO:0000313" key="3">
    <source>
        <dbReference type="Proteomes" id="UP000011058"/>
    </source>
</evidence>
<feature type="region of interest" description="Disordered" evidence="1">
    <location>
        <begin position="31"/>
        <end position="50"/>
    </location>
</feature>
<proteinExistence type="predicted"/>
<gene>
    <name evidence="2" type="ORF">FAES_0641</name>
</gene>
<sequence length="50" mass="5548">MSSPLINALKVANNEQLSTAFWQATEAMQQQATQNGLTPERLDQLLSDED</sequence>
<name>I0K3E9_9BACT</name>
<dbReference type="HOGENOM" id="CLU_3118053_0_0_10"/>
<organism evidence="2 3">
    <name type="scientific">Fibrella aestuarina BUZ 2</name>
    <dbReference type="NCBI Taxonomy" id="1166018"/>
    <lineage>
        <taxon>Bacteria</taxon>
        <taxon>Pseudomonadati</taxon>
        <taxon>Bacteroidota</taxon>
        <taxon>Cytophagia</taxon>
        <taxon>Cytophagales</taxon>
        <taxon>Spirosomataceae</taxon>
        <taxon>Fibrella</taxon>
    </lineage>
</organism>
<evidence type="ECO:0000313" key="2">
    <source>
        <dbReference type="EMBL" id="CCG98652.1"/>
    </source>
</evidence>
<evidence type="ECO:0000256" key="1">
    <source>
        <dbReference type="SAM" id="MobiDB-lite"/>
    </source>
</evidence>